<comment type="similarity">
    <text evidence="1">Belongs to the YciI family.</text>
</comment>
<dbReference type="EMBL" id="CATVXE010000020">
    <property type="protein sequence ID" value="CAJ0692640.1"/>
    <property type="molecule type" value="Genomic_DNA"/>
</dbReference>
<dbReference type="KEGG" id="rmn:TK49_17405"/>
<protein>
    <submittedName>
        <fullName evidence="5">Uncharacterized protein conserved in bacteria</fullName>
    </submittedName>
</protein>
<dbReference type="AlphaFoldDB" id="A0A0D5ATY6"/>
<dbReference type="OrthoDB" id="9807535at2"/>
<comment type="caution">
    <text evidence="3">The sequence shown here is derived from an EMBL/GenBank/DDBJ whole genome shotgun (WGS) entry which is preliminary data.</text>
</comment>
<reference evidence="3 8" key="2">
    <citation type="submission" date="2023-07" db="EMBL/GenBank/DDBJ databases">
        <authorList>
            <person name="Peeters C."/>
        </authorList>
    </citation>
    <scope>NUCLEOTIDE SEQUENCE</scope>
    <source>
        <strain evidence="4 8">R-77569</strain>
        <strain evidence="3">R-77591</strain>
    </source>
</reference>
<dbReference type="Proteomes" id="UP001190002">
    <property type="component" value="Unassembled WGS sequence"/>
</dbReference>
<evidence type="ECO:0000313" key="6">
    <source>
        <dbReference type="Proteomes" id="UP000255008"/>
    </source>
</evidence>
<dbReference type="Proteomes" id="UP000255008">
    <property type="component" value="Unassembled WGS sequence"/>
</dbReference>
<dbReference type="EMBL" id="UGVE01000002">
    <property type="protein sequence ID" value="SUE35925.1"/>
    <property type="molecule type" value="Genomic_DNA"/>
</dbReference>
<dbReference type="PANTHER" id="PTHR35174:SF4">
    <property type="entry name" value="BLL7163 PROTEIN"/>
    <property type="match status" value="1"/>
</dbReference>
<evidence type="ECO:0000313" key="7">
    <source>
        <dbReference type="Proteomes" id="UP001190002"/>
    </source>
</evidence>
<dbReference type="RefSeq" id="WP_045218482.1">
    <property type="nucleotide sequence ID" value="NZ_BAAAEC010000011.1"/>
</dbReference>
<accession>A0A0D5ATY6</accession>
<feature type="domain" description="YCII-related" evidence="2">
    <location>
        <begin position="1"/>
        <end position="104"/>
    </location>
</feature>
<keyword evidence="8" id="KW-1185">Reference proteome</keyword>
<dbReference type="Proteomes" id="UP001190452">
    <property type="component" value="Unassembled WGS sequence"/>
</dbReference>
<dbReference type="PANTHER" id="PTHR35174">
    <property type="entry name" value="BLL7171 PROTEIN-RELATED"/>
    <property type="match status" value="1"/>
</dbReference>
<organism evidence="3 7">
    <name type="scientific">Ralstonia mannitolilytica</name>
    <dbReference type="NCBI Taxonomy" id="105219"/>
    <lineage>
        <taxon>Bacteria</taxon>
        <taxon>Pseudomonadati</taxon>
        <taxon>Pseudomonadota</taxon>
        <taxon>Betaproteobacteria</taxon>
        <taxon>Burkholderiales</taxon>
        <taxon>Burkholderiaceae</taxon>
        <taxon>Ralstonia</taxon>
    </lineage>
</organism>
<evidence type="ECO:0000259" key="2">
    <source>
        <dbReference type="Pfam" id="PF03795"/>
    </source>
</evidence>
<evidence type="ECO:0000256" key="1">
    <source>
        <dbReference type="ARBA" id="ARBA00007689"/>
    </source>
</evidence>
<evidence type="ECO:0000313" key="3">
    <source>
        <dbReference type="EMBL" id="CAJ0692640.1"/>
    </source>
</evidence>
<sequence length="143" mass="15882">MRFMVLRMADKDTEAGVMPSEELLNAMGNYMEELAKAGVLLGGEGLHPSSRGARVEFRGGKPTVIDGPFAEAKELIAGYTMLQVKSEEEALEWVKRWPGLDGGGNVRLEVRRVFEAEDFGAEFTPEAREREERLRAELAAKQP</sequence>
<dbReference type="Gene3D" id="3.30.70.1060">
    <property type="entry name" value="Dimeric alpha+beta barrel"/>
    <property type="match status" value="1"/>
</dbReference>
<dbReference type="InterPro" id="IPR011008">
    <property type="entry name" value="Dimeric_a/b-barrel"/>
</dbReference>
<evidence type="ECO:0000313" key="8">
    <source>
        <dbReference type="Proteomes" id="UP001190452"/>
    </source>
</evidence>
<dbReference type="SUPFAM" id="SSF54909">
    <property type="entry name" value="Dimeric alpha+beta barrel"/>
    <property type="match status" value="1"/>
</dbReference>
<dbReference type="EMBL" id="CAUDKV010000023">
    <property type="protein sequence ID" value="CAJ0892691.1"/>
    <property type="molecule type" value="Genomic_DNA"/>
</dbReference>
<evidence type="ECO:0000313" key="4">
    <source>
        <dbReference type="EMBL" id="CAJ0892691.1"/>
    </source>
</evidence>
<name>A0A0D5ATY6_9RALS</name>
<evidence type="ECO:0000313" key="5">
    <source>
        <dbReference type="EMBL" id="SUE35925.1"/>
    </source>
</evidence>
<reference evidence="5 6" key="1">
    <citation type="submission" date="2018-06" db="EMBL/GenBank/DDBJ databases">
        <authorList>
            <consortium name="Pathogen Informatics"/>
            <person name="Doyle S."/>
        </authorList>
    </citation>
    <scope>NUCLEOTIDE SEQUENCE [LARGE SCALE GENOMIC DNA]</scope>
    <source>
        <strain evidence="5 6">NCTC10894</strain>
    </source>
</reference>
<gene>
    <name evidence="5" type="ORF">NCTC10894_03942</name>
    <name evidence="4" type="ORF">R77569_04247</name>
    <name evidence="3" type="ORF">R77591_03953</name>
</gene>
<dbReference type="GeneID" id="34793167"/>
<proteinExistence type="inferred from homology"/>
<dbReference type="Pfam" id="PF03795">
    <property type="entry name" value="YCII"/>
    <property type="match status" value="1"/>
</dbReference>
<dbReference type="InterPro" id="IPR005545">
    <property type="entry name" value="YCII"/>
</dbReference>